<dbReference type="AlphaFoldDB" id="E4RVB9"/>
<protein>
    <recommendedName>
        <fullName evidence="3">DUF3871 family protein</fullName>
    </recommendedName>
</protein>
<dbReference type="eggNOG" id="ENOG502Z8RA">
    <property type="taxonomic scope" value="Bacteria"/>
</dbReference>
<keyword evidence="2" id="KW-1185">Reference proteome</keyword>
<evidence type="ECO:0000313" key="2">
    <source>
        <dbReference type="Proteomes" id="UP000007435"/>
    </source>
</evidence>
<evidence type="ECO:0008006" key="3">
    <source>
        <dbReference type="Google" id="ProtNLM"/>
    </source>
</evidence>
<dbReference type="OrthoDB" id="995338at2"/>
<dbReference type="Proteomes" id="UP000007435">
    <property type="component" value="Chromosome"/>
</dbReference>
<dbReference type="EMBL" id="CP002305">
    <property type="protein sequence ID" value="ADQ16105.1"/>
    <property type="molecule type" value="Genomic_DNA"/>
</dbReference>
<proteinExistence type="predicted"/>
<dbReference type="Pfam" id="PF12987">
    <property type="entry name" value="DUF3871"/>
    <property type="match status" value="1"/>
</dbReference>
<sequence>MFKMELVKVDRHLVTGEQSSTELPFIVANTSPMNMFELEHEHIIPVFVKDNEPVISHQDFINCVQEVSGQVFPHETILKPSIRVSHPIKGRIPEAKDKPAKELLEHEKTIYYERMAFVLEIPSISSTINGNKLNLTIGGIKAYNLDNLYNRKGADEHFKVFIGFQNKVCCNMCIWSDGYTGTIKARSITELMKQIFALFVEYNIENQLTLLRQFPEYYLTESQFVTFLGRTKLYQYLPAQEKKTLPEFMFGENQLSMVARDYLADEDFSRTDTGDISLWNLYNLFTGANKMSYIDSFLNRGLNASQVIHHLTESFNKNEPSWFLR</sequence>
<name>E4RVB9_LEAB4</name>
<gene>
    <name evidence="1" type="ordered locus">Lbys_0321</name>
</gene>
<organism evidence="1 2">
    <name type="scientific">Leadbetterella byssophila (strain DSM 17132 / JCM 16389 / KACC 11308 / NBRC 106382 / 4M15)</name>
    <dbReference type="NCBI Taxonomy" id="649349"/>
    <lineage>
        <taxon>Bacteria</taxon>
        <taxon>Pseudomonadati</taxon>
        <taxon>Bacteroidota</taxon>
        <taxon>Cytophagia</taxon>
        <taxon>Cytophagales</taxon>
        <taxon>Leadbetterellaceae</taxon>
        <taxon>Leadbetterella</taxon>
    </lineage>
</organism>
<dbReference type="STRING" id="649349.Lbys_0321"/>
<reference key="1">
    <citation type="submission" date="2010-11" db="EMBL/GenBank/DDBJ databases">
        <title>The complete genome of Leadbetterella byssophila DSM 17132.</title>
        <authorList>
            <consortium name="US DOE Joint Genome Institute (JGI-PGF)"/>
            <person name="Lucas S."/>
            <person name="Copeland A."/>
            <person name="Lapidus A."/>
            <person name="Glavina del Rio T."/>
            <person name="Dalin E."/>
            <person name="Tice H."/>
            <person name="Bruce D."/>
            <person name="Goodwin L."/>
            <person name="Pitluck S."/>
            <person name="Kyrpides N."/>
            <person name="Mavromatis K."/>
            <person name="Ivanova N."/>
            <person name="Teshima H."/>
            <person name="Brettin T."/>
            <person name="Detter J.C."/>
            <person name="Han C."/>
            <person name="Tapia R."/>
            <person name="Land M."/>
            <person name="Hauser L."/>
            <person name="Markowitz V."/>
            <person name="Cheng J.-F."/>
            <person name="Hugenholtz P."/>
            <person name="Woyke T."/>
            <person name="Wu D."/>
            <person name="Tindall B."/>
            <person name="Pomrenke H.G."/>
            <person name="Brambilla E."/>
            <person name="Klenk H.-P."/>
            <person name="Eisen J.A."/>
        </authorList>
    </citation>
    <scope>NUCLEOTIDE SEQUENCE [LARGE SCALE GENOMIC DNA]</scope>
    <source>
        <strain>DSM 17132</strain>
    </source>
</reference>
<dbReference type="HOGENOM" id="CLU_057512_0_0_10"/>
<accession>E4RVB9</accession>
<evidence type="ECO:0000313" key="1">
    <source>
        <dbReference type="EMBL" id="ADQ16105.1"/>
    </source>
</evidence>
<dbReference type="InterPro" id="IPR024353">
    <property type="entry name" value="DUF3871"/>
</dbReference>
<reference evidence="1 2" key="2">
    <citation type="journal article" date="2011" name="Stand. Genomic Sci.">
        <title>Complete genome sequence of Leadbetterella byssophila type strain (4M15).</title>
        <authorList>
            <person name="Abt B."/>
            <person name="Teshima H."/>
            <person name="Lucas S."/>
            <person name="Lapidus A."/>
            <person name="Del Rio T.G."/>
            <person name="Nolan M."/>
            <person name="Tice H."/>
            <person name="Cheng J.F."/>
            <person name="Pitluck S."/>
            <person name="Liolios K."/>
            <person name="Pagani I."/>
            <person name="Ivanova N."/>
            <person name="Mavromatis K."/>
            <person name="Pati A."/>
            <person name="Tapia R."/>
            <person name="Han C."/>
            <person name="Goodwin L."/>
            <person name="Chen A."/>
            <person name="Palaniappan K."/>
            <person name="Land M."/>
            <person name="Hauser L."/>
            <person name="Chang Y.J."/>
            <person name="Jeffries C.D."/>
            <person name="Rohde M."/>
            <person name="Goker M."/>
            <person name="Tindall B.J."/>
            <person name="Detter J.C."/>
            <person name="Woyke T."/>
            <person name="Bristow J."/>
            <person name="Eisen J.A."/>
            <person name="Markowitz V."/>
            <person name="Hugenholtz P."/>
            <person name="Klenk H.P."/>
            <person name="Kyrpides N.C."/>
        </authorList>
    </citation>
    <scope>NUCLEOTIDE SEQUENCE [LARGE SCALE GENOMIC DNA]</scope>
    <source>
        <strain evidence="2">DSM 17132 / JCM 16389 / KACC 11308 / NBRC 106382 / 4M15</strain>
    </source>
</reference>
<dbReference type="KEGG" id="lby:Lbys_0321"/>